<reference evidence="1" key="1">
    <citation type="submission" date="2024-12" db="EMBL/GenBank/DDBJ databases">
        <title>Comparative genomics and development of molecular markers within Purpureocillium lilacinum and among Purpureocillium species.</title>
        <authorList>
            <person name="Yeh Z.-Y."/>
            <person name="Ni N.-T."/>
            <person name="Lo P.-H."/>
            <person name="Mushyakhwo K."/>
            <person name="Lin C.-F."/>
            <person name="Nai Y.-S."/>
        </authorList>
    </citation>
    <scope>NUCLEOTIDE SEQUENCE</scope>
    <source>
        <strain evidence="1">NCHU-NPUST-175</strain>
    </source>
</reference>
<organism evidence="1 2">
    <name type="scientific">Purpureocillium lilacinum</name>
    <name type="common">Paecilomyces lilacinus</name>
    <dbReference type="NCBI Taxonomy" id="33203"/>
    <lineage>
        <taxon>Eukaryota</taxon>
        <taxon>Fungi</taxon>
        <taxon>Dikarya</taxon>
        <taxon>Ascomycota</taxon>
        <taxon>Pezizomycotina</taxon>
        <taxon>Sordariomycetes</taxon>
        <taxon>Hypocreomycetidae</taxon>
        <taxon>Hypocreales</taxon>
        <taxon>Ophiocordycipitaceae</taxon>
        <taxon>Purpureocillium</taxon>
    </lineage>
</organism>
<protein>
    <submittedName>
        <fullName evidence="1">Uncharacterized protein</fullName>
    </submittedName>
</protein>
<evidence type="ECO:0000313" key="1">
    <source>
        <dbReference type="EMBL" id="KAL3961003.1"/>
    </source>
</evidence>
<gene>
    <name evidence="1" type="ORF">ACCO45_006120</name>
</gene>
<evidence type="ECO:0000313" key="2">
    <source>
        <dbReference type="Proteomes" id="UP001638806"/>
    </source>
</evidence>
<comment type="caution">
    <text evidence="1">The sequence shown here is derived from an EMBL/GenBank/DDBJ whole genome shotgun (WGS) entry which is preliminary data.</text>
</comment>
<name>A0ACC4DY48_PURLI</name>
<dbReference type="EMBL" id="JBGNUJ010000004">
    <property type="protein sequence ID" value="KAL3961003.1"/>
    <property type="molecule type" value="Genomic_DNA"/>
</dbReference>
<proteinExistence type="predicted"/>
<dbReference type="Proteomes" id="UP001638806">
    <property type="component" value="Unassembled WGS sequence"/>
</dbReference>
<sequence>MIEPEVMGILTVSNEPDELESSAPTCFSVYLHSLAIQGHGQMGKCRPQNGSCSQEDRESFYAASGTSIAVLGLLWSNAPSDGDNVDSRDAAVLSKMPLSKVVTGWLAYAFCSSPTWVDMSETFYNIASKIPLISSITKFFVMRVFFEQFLGGETTEDCSPKIQALRQEQIGVLLGYNIEAELNGSRKDPSLILDQTQKVLESIELQAKLAREICPSTAATGGDNRFWVRVKVTGLLPDPIALLHGSMAIIEARQSKGLDKDVPYPGLPHDGDWEAALSGKQVTAADRRQLLDLYATLDAIMTKGRDNNIRIVIDAEQTWYQPVIDSLTDEFMQKYNTIGGSATCIASFQAYLRRYPQLIDQQVLRAQRKGYKLLFKQVRGAYIKTEAERWRREGREGLGPVWDTKADTDASFNYGLEKALSVIHQQVQATGTTQIGAIFATHNSHSIDLGIQLLEKYGLSKRMGESDKLIVANEVAGSIAFGQLYGMKDDLTNRIAGSIETADGFPLVVKRIGQFWREEEGLAQREFGWGGNSVDDC</sequence>
<keyword evidence="2" id="KW-1185">Reference proteome</keyword>
<accession>A0ACC4DY48</accession>